<dbReference type="PANTHER" id="PTHR36928:SF1">
    <property type="entry name" value="PHOSPHATASE YCDX-RELATED"/>
    <property type="match status" value="1"/>
</dbReference>
<dbReference type="InterPro" id="IPR050243">
    <property type="entry name" value="PHP_phosphatase"/>
</dbReference>
<dbReference type="EMBL" id="CP058649">
    <property type="protein sequence ID" value="QUI21950.1"/>
    <property type="molecule type" value="Genomic_DNA"/>
</dbReference>
<dbReference type="AlphaFoldDB" id="A0A8J8MHW8"/>
<keyword evidence="3" id="KW-1185">Reference proteome</keyword>
<dbReference type="SUPFAM" id="SSF89550">
    <property type="entry name" value="PHP domain-like"/>
    <property type="match status" value="1"/>
</dbReference>
<dbReference type="Gene3D" id="3.20.20.140">
    <property type="entry name" value="Metal-dependent hydrolases"/>
    <property type="match status" value="1"/>
</dbReference>
<dbReference type="GO" id="GO:0042578">
    <property type="term" value="F:phosphoric ester hydrolase activity"/>
    <property type="evidence" value="ECO:0007669"/>
    <property type="project" value="TreeGrafter"/>
</dbReference>
<dbReference type="PANTHER" id="PTHR36928">
    <property type="entry name" value="PHOSPHATASE YCDX-RELATED"/>
    <property type="match status" value="1"/>
</dbReference>
<organism evidence="2 3">
    <name type="scientific">Vallitalea pronyensis</name>
    <dbReference type="NCBI Taxonomy" id="1348613"/>
    <lineage>
        <taxon>Bacteria</taxon>
        <taxon>Bacillati</taxon>
        <taxon>Bacillota</taxon>
        <taxon>Clostridia</taxon>
        <taxon>Lachnospirales</taxon>
        <taxon>Vallitaleaceae</taxon>
        <taxon>Vallitalea</taxon>
    </lineage>
</organism>
<dbReference type="Pfam" id="PF02811">
    <property type="entry name" value="PHP"/>
    <property type="match status" value="1"/>
</dbReference>
<dbReference type="KEGG" id="vpy:HZI73_06385"/>
<dbReference type="SMART" id="SM00481">
    <property type="entry name" value="POLIIIAc"/>
    <property type="match status" value="1"/>
</dbReference>
<dbReference type="InterPro" id="IPR003141">
    <property type="entry name" value="Pol/His_phosphatase_N"/>
</dbReference>
<name>A0A8J8MHW8_9FIRM</name>
<dbReference type="GO" id="GO:0008270">
    <property type="term" value="F:zinc ion binding"/>
    <property type="evidence" value="ECO:0007669"/>
    <property type="project" value="TreeGrafter"/>
</dbReference>
<accession>A0A8J8MHW8</accession>
<evidence type="ECO:0000313" key="2">
    <source>
        <dbReference type="EMBL" id="QUI21950.1"/>
    </source>
</evidence>
<gene>
    <name evidence="2" type="ORF">HZI73_06385</name>
</gene>
<evidence type="ECO:0000313" key="3">
    <source>
        <dbReference type="Proteomes" id="UP000683246"/>
    </source>
</evidence>
<evidence type="ECO:0000259" key="1">
    <source>
        <dbReference type="SMART" id="SM00481"/>
    </source>
</evidence>
<dbReference type="RefSeq" id="WP_212697421.1">
    <property type="nucleotide sequence ID" value="NZ_CP058649.1"/>
</dbReference>
<dbReference type="InterPro" id="IPR004013">
    <property type="entry name" value="PHP_dom"/>
</dbReference>
<proteinExistence type="predicted"/>
<protein>
    <submittedName>
        <fullName evidence="2">PHP domain-containing protein</fullName>
    </submittedName>
</protein>
<sequence length="262" mass="29719">MPVNLKRFNDLTTKDFNVDYHLHTDQTDGLDTIEEMIKKARAYHIAEIAFTEHVRKDTMWFDAFADRVRESADRYSDIKIYVGCETKVLDRKGNLDVSDKVLYRSDIVLGSVHRIPNGKGGFFDFATLTPQALASIELELAIKMLEKSPIDVLAHPGGMYSSRYGGYPIGYLKEMMITANAYDKAIELNSKYIKNTFDFMRVCGEINPKISIGSDAHQAENIGSCTKLISQLYNWGKKESVYNENISNRCRSSFGTSNHKIT</sequence>
<feature type="domain" description="Polymerase/histidinol phosphatase N-terminal" evidence="1">
    <location>
        <begin position="18"/>
        <end position="90"/>
    </location>
</feature>
<dbReference type="GO" id="GO:0005829">
    <property type="term" value="C:cytosol"/>
    <property type="evidence" value="ECO:0007669"/>
    <property type="project" value="TreeGrafter"/>
</dbReference>
<reference evidence="2" key="1">
    <citation type="submission" date="2020-07" db="EMBL/GenBank/DDBJ databases">
        <title>Vallitalea pronyensis genome.</title>
        <authorList>
            <person name="Postec A."/>
        </authorList>
    </citation>
    <scope>NUCLEOTIDE SEQUENCE</scope>
    <source>
        <strain evidence="2">FatNI3</strain>
    </source>
</reference>
<dbReference type="InterPro" id="IPR016195">
    <property type="entry name" value="Pol/histidinol_Pase-like"/>
</dbReference>
<dbReference type="Proteomes" id="UP000683246">
    <property type="component" value="Chromosome"/>
</dbReference>